<evidence type="ECO:0000256" key="1">
    <source>
        <dbReference type="ARBA" id="ARBA00006068"/>
    </source>
</evidence>
<feature type="transmembrane region" description="Helical" evidence="3">
    <location>
        <begin position="107"/>
        <end position="128"/>
    </location>
</feature>
<dbReference type="InterPro" id="IPR050922">
    <property type="entry name" value="LytR/CpsA/Psr_CW_biosynth"/>
</dbReference>
<reference evidence="6" key="1">
    <citation type="submission" date="2016-10" db="EMBL/GenBank/DDBJ databases">
        <title>The complete genome sequence of the rumen bacterium Butyrivibrio hungatei MB2003.</title>
        <authorList>
            <person name="Palevich N."/>
            <person name="Kelly W.J."/>
            <person name="Leahy S.C."/>
            <person name="Altermann E."/>
            <person name="Rakonjac J."/>
            <person name="Attwood G.T."/>
        </authorList>
    </citation>
    <scope>NUCLEOTIDE SEQUENCE [LARGE SCALE GENOMIC DNA]</scope>
    <source>
        <strain evidence="6">MB2003</strain>
    </source>
</reference>
<dbReference type="Proteomes" id="UP000179284">
    <property type="component" value="Chromosome I"/>
</dbReference>
<dbReference type="RefSeq" id="WP_071175345.1">
    <property type="nucleotide sequence ID" value="NZ_CP017831.1"/>
</dbReference>
<dbReference type="Pfam" id="PF03816">
    <property type="entry name" value="LytR_cpsA_psr"/>
    <property type="match status" value="1"/>
</dbReference>
<feature type="compositionally biased region" description="Basic and acidic residues" evidence="2">
    <location>
        <begin position="1"/>
        <end position="56"/>
    </location>
</feature>
<accession>A0A1D9NZ33</accession>
<keyword evidence="3" id="KW-0472">Membrane</keyword>
<name>A0A1D9NZ33_9FIRM</name>
<dbReference type="NCBIfam" id="TIGR00350">
    <property type="entry name" value="lytR_cpsA_psr"/>
    <property type="match status" value="1"/>
</dbReference>
<dbReference type="Gene3D" id="3.40.630.190">
    <property type="entry name" value="LCP protein"/>
    <property type="match status" value="1"/>
</dbReference>
<dbReference type="PANTHER" id="PTHR33392:SF6">
    <property type="entry name" value="POLYISOPRENYL-TEICHOIC ACID--PEPTIDOGLYCAN TEICHOIC ACID TRANSFERASE TAGU"/>
    <property type="match status" value="1"/>
</dbReference>
<dbReference type="KEGG" id="bhu:bhn_I0543"/>
<evidence type="ECO:0000256" key="3">
    <source>
        <dbReference type="SAM" id="Phobius"/>
    </source>
</evidence>
<protein>
    <submittedName>
        <fullName evidence="5">Cell envelope-related transcriptional attenuator</fullName>
    </submittedName>
</protein>
<keyword evidence="6" id="KW-1185">Reference proteome</keyword>
<evidence type="ECO:0000313" key="6">
    <source>
        <dbReference type="Proteomes" id="UP000179284"/>
    </source>
</evidence>
<proteinExistence type="inferred from homology"/>
<dbReference type="EMBL" id="CP017831">
    <property type="protein sequence ID" value="AOZ95577.1"/>
    <property type="molecule type" value="Genomic_DNA"/>
</dbReference>
<dbReference type="PANTHER" id="PTHR33392">
    <property type="entry name" value="POLYISOPRENYL-TEICHOIC ACID--PEPTIDOGLYCAN TEICHOIC ACID TRANSFERASE TAGU"/>
    <property type="match status" value="1"/>
</dbReference>
<keyword evidence="3" id="KW-1133">Transmembrane helix</keyword>
<comment type="similarity">
    <text evidence="1">Belongs to the LytR/CpsA/Psr (LCP) family.</text>
</comment>
<keyword evidence="3" id="KW-0812">Transmembrane</keyword>
<feature type="region of interest" description="Disordered" evidence="2">
    <location>
        <begin position="1"/>
        <end position="102"/>
    </location>
</feature>
<feature type="compositionally biased region" description="Low complexity" evidence="2">
    <location>
        <begin position="57"/>
        <end position="94"/>
    </location>
</feature>
<evidence type="ECO:0000259" key="4">
    <source>
        <dbReference type="Pfam" id="PF03816"/>
    </source>
</evidence>
<sequence>MSNRDDEYYERDSRRSSRNDDRYRDDRRPSRSNDRRYRDDYDDYGDRPARRSEGSSRSHSSSASRSRSYDSRSSASRSSSSRSSSSRPSSSRKSSGSRKKKSNKKAIAILIAEVLIACILVVVAYHVFFKVDVTKVGKVNMNEEKITSSISEQAAANEEMKSYTNIALFGVDSREGALTKNTRSDTIMIASINNETGDIKLCSVYRDTYLNLSNDSYTKCNAAYAEGGPEQAISMLNMNLDMDIEDFITIGFRGLTDVVDALGGVEIEVTDAEIPHLNSYQQTMATELKLNYTPVTSAGRQTLNGLQATAYCRIRYTAGDDFKRAERQRTVLMACLEKAKGMSYSQLETVANNAFNETYTSLDLSEILDLLKNIANYNVIDHGGFPEESMRATGTIGKKGSCVVAVDLASNVKWLHQFLFNDSNYEVSPDVQKYSDKIKSDTSQYLN</sequence>
<dbReference type="OrthoDB" id="27330at2"/>
<dbReference type="InterPro" id="IPR004474">
    <property type="entry name" value="LytR_CpsA_psr"/>
</dbReference>
<organism evidence="5 6">
    <name type="scientific">Butyrivibrio hungatei</name>
    <dbReference type="NCBI Taxonomy" id="185008"/>
    <lineage>
        <taxon>Bacteria</taxon>
        <taxon>Bacillati</taxon>
        <taxon>Bacillota</taxon>
        <taxon>Clostridia</taxon>
        <taxon>Lachnospirales</taxon>
        <taxon>Lachnospiraceae</taxon>
        <taxon>Butyrivibrio</taxon>
    </lineage>
</organism>
<dbReference type="AlphaFoldDB" id="A0A1D9NZ33"/>
<gene>
    <name evidence="5" type="ORF">bhn_I0543</name>
</gene>
<evidence type="ECO:0000313" key="5">
    <source>
        <dbReference type="EMBL" id="AOZ95577.1"/>
    </source>
</evidence>
<feature type="domain" description="Cell envelope-related transcriptional attenuator" evidence="4">
    <location>
        <begin position="183"/>
        <end position="340"/>
    </location>
</feature>
<evidence type="ECO:0000256" key="2">
    <source>
        <dbReference type="SAM" id="MobiDB-lite"/>
    </source>
</evidence>